<evidence type="ECO:0000313" key="2">
    <source>
        <dbReference type="EMBL" id="CAH2087318.1"/>
    </source>
</evidence>
<protein>
    <submittedName>
        <fullName evidence="2">Uncharacterized protein</fullName>
    </submittedName>
</protein>
<dbReference type="EMBL" id="CAKOGL010000006">
    <property type="protein sequence ID" value="CAH2087318.1"/>
    <property type="molecule type" value="Genomic_DNA"/>
</dbReference>
<feature type="region of interest" description="Disordered" evidence="1">
    <location>
        <begin position="34"/>
        <end position="67"/>
    </location>
</feature>
<feature type="compositionally biased region" description="Low complexity" evidence="1">
    <location>
        <begin position="53"/>
        <end position="67"/>
    </location>
</feature>
<accession>A0AAU9TMV5</accession>
<keyword evidence="3" id="KW-1185">Reference proteome</keyword>
<sequence>MKNAYSSSQMNNESKFNAFAHTFKYRSPLWIESDSDLSKSDSGGGSGSGCRGLGNSDESLECSSNSSDSINNFLDKKIPEHHQSSASVFSDGDNQADDGNVLSDEEPTKVLVLRTKVPTTSKYSDAFRRSIAVVALAPTVTLALRRLLALLDKNSRLKECF</sequence>
<organism evidence="2 3">
    <name type="scientific">Euphydryas editha</name>
    <name type="common">Edith's checkerspot</name>
    <dbReference type="NCBI Taxonomy" id="104508"/>
    <lineage>
        <taxon>Eukaryota</taxon>
        <taxon>Metazoa</taxon>
        <taxon>Ecdysozoa</taxon>
        <taxon>Arthropoda</taxon>
        <taxon>Hexapoda</taxon>
        <taxon>Insecta</taxon>
        <taxon>Pterygota</taxon>
        <taxon>Neoptera</taxon>
        <taxon>Endopterygota</taxon>
        <taxon>Lepidoptera</taxon>
        <taxon>Glossata</taxon>
        <taxon>Ditrysia</taxon>
        <taxon>Papilionoidea</taxon>
        <taxon>Nymphalidae</taxon>
        <taxon>Nymphalinae</taxon>
        <taxon>Euphydryas</taxon>
    </lineage>
</organism>
<proteinExistence type="predicted"/>
<reference evidence="2" key="1">
    <citation type="submission" date="2022-03" db="EMBL/GenBank/DDBJ databases">
        <authorList>
            <person name="Tunstrom K."/>
        </authorList>
    </citation>
    <scope>NUCLEOTIDE SEQUENCE</scope>
</reference>
<evidence type="ECO:0000313" key="3">
    <source>
        <dbReference type="Proteomes" id="UP001153954"/>
    </source>
</evidence>
<evidence type="ECO:0000256" key="1">
    <source>
        <dbReference type="SAM" id="MobiDB-lite"/>
    </source>
</evidence>
<feature type="compositionally biased region" description="Gly residues" evidence="1">
    <location>
        <begin position="42"/>
        <end position="52"/>
    </location>
</feature>
<dbReference type="AlphaFoldDB" id="A0AAU9TMV5"/>
<gene>
    <name evidence="2" type="ORF">EEDITHA_LOCUS3592</name>
</gene>
<name>A0AAU9TMV5_EUPED</name>
<comment type="caution">
    <text evidence="2">The sequence shown here is derived from an EMBL/GenBank/DDBJ whole genome shotgun (WGS) entry which is preliminary data.</text>
</comment>
<dbReference type="Proteomes" id="UP001153954">
    <property type="component" value="Unassembled WGS sequence"/>
</dbReference>
<feature type="region of interest" description="Disordered" evidence="1">
    <location>
        <begin position="82"/>
        <end position="105"/>
    </location>
</feature>